<dbReference type="AlphaFoldDB" id="A0A0S4QYP9"/>
<feature type="signal peptide" evidence="3">
    <location>
        <begin position="1"/>
        <end position="18"/>
    </location>
</feature>
<sequence length="458" mass="44758">MPLLALLLLAVPIIPAGGAGPVGRAEATSAPGTAQAAAAAQPPAGTVSRTGSFLTDTAGRVVLPRGVTVPAGTVPTAADMARWIDYGFTGSRLEVPMTAGGRFPPNGERPPAGDPEQGGLEQAGAVVRDLTDHGLFVVIGIVPGSAGYTPSTSDLAAGLRRLAGRFGAVGGLIGFEVPASTAAEDLAATLRSSDPNHTLWVAQAAPFDPAARVAANGAAGYITGWADGSRARVGALADAGDVFNLGWFYDEPVTGRPGTGIGAGQVRAAATPPAEVVRPYPAAVAGVPESYGSDASGVFRLTYRTSSAMRGAFPAGTATAIVVPGWSYSSGYQVRVTGGQVTSAPGAGVLCVVASAGAAEVSVEVAPATGAAPVAPARAGAVNCSSGAAHLAQAGQGPQAADDAAAGEAAAGGGGRAGAATGGGDDADSPLLLLVLPLLGAALTAAVLGPLFLRLRRR</sequence>
<name>A0A0S4QYP9_9ACTN</name>
<keyword evidence="2" id="KW-0472">Membrane</keyword>
<evidence type="ECO:0000256" key="1">
    <source>
        <dbReference type="SAM" id="MobiDB-lite"/>
    </source>
</evidence>
<reference evidence="6" key="1">
    <citation type="submission" date="2015-11" db="EMBL/GenBank/DDBJ databases">
        <authorList>
            <person name="Varghese N."/>
        </authorList>
    </citation>
    <scope>NUCLEOTIDE SEQUENCE [LARGE SCALE GENOMIC DNA]</scope>
    <source>
        <strain evidence="6">DSM 45899</strain>
    </source>
</reference>
<organism evidence="5 6">
    <name type="scientific">Parafrankia irregularis</name>
    <dbReference type="NCBI Taxonomy" id="795642"/>
    <lineage>
        <taxon>Bacteria</taxon>
        <taxon>Bacillati</taxon>
        <taxon>Actinomycetota</taxon>
        <taxon>Actinomycetes</taxon>
        <taxon>Frankiales</taxon>
        <taxon>Frankiaceae</taxon>
        <taxon>Parafrankia</taxon>
    </lineage>
</organism>
<keyword evidence="3" id="KW-0732">Signal</keyword>
<keyword evidence="2" id="KW-0812">Transmembrane</keyword>
<evidence type="ECO:0000259" key="4">
    <source>
        <dbReference type="Pfam" id="PF18564"/>
    </source>
</evidence>
<evidence type="ECO:0000313" key="5">
    <source>
        <dbReference type="EMBL" id="CUU60420.1"/>
    </source>
</evidence>
<dbReference type="EMBL" id="FAOZ01000039">
    <property type="protein sequence ID" value="CUU60420.1"/>
    <property type="molecule type" value="Genomic_DNA"/>
</dbReference>
<dbReference type="InterPro" id="IPR013780">
    <property type="entry name" value="Glyco_hydro_b"/>
</dbReference>
<feature type="domain" description="Glycoside hydrolase family 5 C-terminal" evidence="4">
    <location>
        <begin position="278"/>
        <end position="365"/>
    </location>
</feature>
<dbReference type="GO" id="GO:0016042">
    <property type="term" value="P:lipid catabolic process"/>
    <property type="evidence" value="ECO:0007669"/>
    <property type="project" value="UniProtKB-ARBA"/>
</dbReference>
<proteinExistence type="predicted"/>
<dbReference type="Gene3D" id="2.60.40.1180">
    <property type="entry name" value="Golgi alpha-mannosidase II"/>
    <property type="match status" value="1"/>
</dbReference>
<protein>
    <recommendedName>
        <fullName evidence="4">Glycoside hydrolase family 5 C-terminal domain-containing protein</fullName>
    </recommendedName>
</protein>
<dbReference type="GO" id="GO:1901136">
    <property type="term" value="P:carbohydrate derivative catabolic process"/>
    <property type="evidence" value="ECO:0007669"/>
    <property type="project" value="UniProtKB-ARBA"/>
</dbReference>
<evidence type="ECO:0000256" key="3">
    <source>
        <dbReference type="SAM" id="SignalP"/>
    </source>
</evidence>
<feature type="transmembrane region" description="Helical" evidence="2">
    <location>
        <begin position="431"/>
        <end position="453"/>
    </location>
</feature>
<feature type="compositionally biased region" description="Gly residues" evidence="1">
    <location>
        <begin position="410"/>
        <end position="422"/>
    </location>
</feature>
<accession>A0A0S4QYP9</accession>
<dbReference type="RefSeq" id="WP_091285251.1">
    <property type="nucleotide sequence ID" value="NZ_FAOZ01000039.1"/>
</dbReference>
<dbReference type="Proteomes" id="UP000198802">
    <property type="component" value="Unassembled WGS sequence"/>
</dbReference>
<dbReference type="Gene3D" id="3.20.20.80">
    <property type="entry name" value="Glycosidases"/>
    <property type="match status" value="1"/>
</dbReference>
<dbReference type="Pfam" id="PF18564">
    <property type="entry name" value="Glyco_hydro_5_C"/>
    <property type="match status" value="1"/>
</dbReference>
<gene>
    <name evidence="5" type="ORF">Ga0074812_13955</name>
</gene>
<keyword evidence="2" id="KW-1133">Transmembrane helix</keyword>
<keyword evidence="6" id="KW-1185">Reference proteome</keyword>
<dbReference type="InterPro" id="IPR017853">
    <property type="entry name" value="GH"/>
</dbReference>
<feature type="region of interest" description="Disordered" evidence="1">
    <location>
        <begin position="402"/>
        <end position="422"/>
    </location>
</feature>
<dbReference type="InterPro" id="IPR041036">
    <property type="entry name" value="GH5_C"/>
</dbReference>
<evidence type="ECO:0000256" key="2">
    <source>
        <dbReference type="SAM" id="Phobius"/>
    </source>
</evidence>
<feature type="chain" id="PRO_5038499761" description="Glycoside hydrolase family 5 C-terminal domain-containing protein" evidence="3">
    <location>
        <begin position="19"/>
        <end position="458"/>
    </location>
</feature>
<evidence type="ECO:0000313" key="6">
    <source>
        <dbReference type="Proteomes" id="UP000198802"/>
    </source>
</evidence>
<dbReference type="SUPFAM" id="SSF51445">
    <property type="entry name" value="(Trans)glycosidases"/>
    <property type="match status" value="1"/>
</dbReference>